<evidence type="ECO:0000259" key="2">
    <source>
        <dbReference type="Pfam" id="PF00561"/>
    </source>
</evidence>
<name>A0A9D5CSK1_9LILI</name>
<evidence type="ECO:0000256" key="1">
    <source>
        <dbReference type="SAM" id="MobiDB-lite"/>
    </source>
</evidence>
<protein>
    <recommendedName>
        <fullName evidence="2">AB hydrolase-1 domain-containing protein</fullName>
    </recommendedName>
</protein>
<organism evidence="3 4">
    <name type="scientific">Dioscorea zingiberensis</name>
    <dbReference type="NCBI Taxonomy" id="325984"/>
    <lineage>
        <taxon>Eukaryota</taxon>
        <taxon>Viridiplantae</taxon>
        <taxon>Streptophyta</taxon>
        <taxon>Embryophyta</taxon>
        <taxon>Tracheophyta</taxon>
        <taxon>Spermatophyta</taxon>
        <taxon>Magnoliopsida</taxon>
        <taxon>Liliopsida</taxon>
        <taxon>Dioscoreales</taxon>
        <taxon>Dioscoreaceae</taxon>
        <taxon>Dioscorea</taxon>
    </lineage>
</organism>
<dbReference type="PANTHER" id="PTHR45763">
    <property type="entry name" value="HYDROLASE, ALPHA/BETA FOLD FAMILY PROTEIN, EXPRESSED-RELATED"/>
    <property type="match status" value="1"/>
</dbReference>
<dbReference type="EMBL" id="JAGGNH010000003">
    <property type="protein sequence ID" value="KAJ0978217.1"/>
    <property type="molecule type" value="Genomic_DNA"/>
</dbReference>
<dbReference type="InterPro" id="IPR029058">
    <property type="entry name" value="AB_hydrolase_fold"/>
</dbReference>
<gene>
    <name evidence="3" type="ORF">J5N97_013691</name>
</gene>
<dbReference type="Pfam" id="PF00561">
    <property type="entry name" value="Abhydrolase_1"/>
    <property type="match status" value="1"/>
</dbReference>
<reference evidence="3" key="2">
    <citation type="journal article" date="2022" name="Hortic Res">
        <title>The genome of Dioscorea zingiberensis sheds light on the biosynthesis, origin and evolution of the medicinally important diosgenin saponins.</title>
        <authorList>
            <person name="Li Y."/>
            <person name="Tan C."/>
            <person name="Li Z."/>
            <person name="Guo J."/>
            <person name="Li S."/>
            <person name="Chen X."/>
            <person name="Wang C."/>
            <person name="Dai X."/>
            <person name="Yang H."/>
            <person name="Song W."/>
            <person name="Hou L."/>
            <person name="Xu J."/>
            <person name="Tong Z."/>
            <person name="Xu A."/>
            <person name="Yuan X."/>
            <person name="Wang W."/>
            <person name="Yang Q."/>
            <person name="Chen L."/>
            <person name="Sun Z."/>
            <person name="Wang K."/>
            <person name="Pan B."/>
            <person name="Chen J."/>
            <person name="Bao Y."/>
            <person name="Liu F."/>
            <person name="Qi X."/>
            <person name="Gang D.R."/>
            <person name="Wen J."/>
            <person name="Li J."/>
        </authorList>
    </citation>
    <scope>NUCLEOTIDE SEQUENCE</scope>
    <source>
        <strain evidence="3">Dzin_1.0</strain>
    </source>
</reference>
<dbReference type="InterPro" id="IPR000073">
    <property type="entry name" value="AB_hydrolase_1"/>
</dbReference>
<dbReference type="Proteomes" id="UP001085076">
    <property type="component" value="Miscellaneous, Linkage group lg03"/>
</dbReference>
<comment type="caution">
    <text evidence="3">The sequence shown here is derived from an EMBL/GenBank/DDBJ whole genome shotgun (WGS) entry which is preliminary data.</text>
</comment>
<dbReference type="Gene3D" id="3.40.50.1820">
    <property type="entry name" value="alpha/beta hydrolase"/>
    <property type="match status" value="1"/>
</dbReference>
<dbReference type="SUPFAM" id="SSF53474">
    <property type="entry name" value="alpha/beta-Hydrolases"/>
    <property type="match status" value="1"/>
</dbReference>
<dbReference type="AlphaFoldDB" id="A0A9D5CSK1"/>
<feature type="compositionally biased region" description="Basic and acidic residues" evidence="1">
    <location>
        <begin position="505"/>
        <end position="537"/>
    </location>
</feature>
<feature type="compositionally biased region" description="Acidic residues" evidence="1">
    <location>
        <begin position="543"/>
        <end position="558"/>
    </location>
</feature>
<accession>A0A9D5CSK1</accession>
<proteinExistence type="predicted"/>
<keyword evidence="4" id="KW-1185">Reference proteome</keyword>
<evidence type="ECO:0000313" key="3">
    <source>
        <dbReference type="EMBL" id="KAJ0978217.1"/>
    </source>
</evidence>
<dbReference type="PANTHER" id="PTHR45763:SF8">
    <property type="entry name" value="ALPHA_BETA-HYDROLASES SUPERFAMILY PROTEIN"/>
    <property type="match status" value="1"/>
</dbReference>
<reference evidence="3" key="1">
    <citation type="submission" date="2021-03" db="EMBL/GenBank/DDBJ databases">
        <authorList>
            <person name="Li Z."/>
            <person name="Yang C."/>
        </authorList>
    </citation>
    <scope>NUCLEOTIDE SEQUENCE</scope>
    <source>
        <strain evidence="3">Dzin_1.0</strain>
        <tissue evidence="3">Leaf</tissue>
    </source>
</reference>
<feature type="domain" description="AB hydrolase-1" evidence="2">
    <location>
        <begin position="210"/>
        <end position="477"/>
    </location>
</feature>
<sequence>MAAGGGVGMTWQEELTSLVEETGIRYSATAEAEDEPRDLRKRVVGHGSEDGVMAEESFKDQVKGFLKATGEMMQELGRGCKAIVEQSLVGMEDSYVAKKLREPWEMVSVRLRFLNEFLPEDRDPMRCWLVVALVLLLSLSAMNVNTGTQNFSDQPKILYIHPPSAARIQLPDGRYMAYHEQGVPAERARFSLISPHSFLSSRLAGIPGIKASLLEEFGVRLVTYDLPGFGESDPHPDRNLNSSAMDMLSLATAVGVQDNFWVLGYSGGGMHAWAALRYIPYKIAGAALFAPMCNPYESGMTKEESYKTWEKWTTKRKLMYILAKRFPSLLPYFYRRSFLSGRHGQPEKWLSLSLGKKDKGLMENQIFREFWERDVEEAIRQRNTKPFVEEAVLQVSRWGFNLADLQVQKHEGKGLFSWFKSLFNPTEREWAGFQGPIHIWQGMEDRVVPPSMTEFARKVVPGATVHKLLGEGHFSYFCFCDECHRQIFSTLFGIPQGPLSTTFKNENENEHEDMDKDKDKDKDEHEDMDKDKDKDSETPAEQNFEETSDDYIEQNELS</sequence>
<feature type="region of interest" description="Disordered" evidence="1">
    <location>
        <begin position="501"/>
        <end position="558"/>
    </location>
</feature>
<dbReference type="OrthoDB" id="294702at2759"/>
<evidence type="ECO:0000313" key="4">
    <source>
        <dbReference type="Proteomes" id="UP001085076"/>
    </source>
</evidence>